<dbReference type="InterPro" id="IPR013658">
    <property type="entry name" value="SGL"/>
</dbReference>
<proteinExistence type="predicted"/>
<dbReference type="EMBL" id="JACIEI010000002">
    <property type="protein sequence ID" value="MBB3993398.1"/>
    <property type="molecule type" value="Genomic_DNA"/>
</dbReference>
<dbReference type="Gene3D" id="2.130.10.10">
    <property type="entry name" value="YVTN repeat-like/Quinoprotein amine dehydrogenase"/>
    <property type="match status" value="1"/>
</dbReference>
<keyword evidence="4" id="KW-1185">Reference proteome</keyword>
<comment type="caution">
    <text evidence="3">The sequence shown here is derived from an EMBL/GenBank/DDBJ whole genome shotgun (WGS) entry which is preliminary data.</text>
</comment>
<dbReference type="Gene3D" id="2.120.10.30">
    <property type="entry name" value="TolB, C-terminal domain"/>
    <property type="match status" value="1"/>
</dbReference>
<dbReference type="InterPro" id="IPR011042">
    <property type="entry name" value="6-blade_b-propeller_TolB-like"/>
</dbReference>
<sequence length="535" mass="55890">MKKLILSAAFSLAASSILADGYNAPEAILPPSAFTGVHGLAIDSKGRLLAGTVLGNQIWSVDQTSGDASVFIDGPVGQADDIAIGPKGELVWTSFLQGVLRMRVSDDAEIIDLATGLPGINSAAFDQKSGRLFASQVFLADGLYEIDPTGATEPRLIAEGMGGFNGFEVGADGMLYGPLWFKGQVAKINPDSGEITIIADGFAVPAAVNFDSKGSLWVVDTKAGELVQLDPATGEKGRVVPMATSMDNLAIDADDNIFVSNMADHSITQVNGETGETRVVISGKAAVPTGLKLSEDGKTLYFADAFAMRSLDTTSGEVTDYRRMQESDLEYPFAVGLSADYVLGTSWFTNTVQVFNRADMSTAGMAHGFAAPTDALVLADGSLLVTEIATGNLVQASGEDWGDKTPVVTGLQGPVQIIKASNDMLYVTEAAGRISQVDPQDWSMKTIAEGLTLPEGLAELPDGNLVVAEAAAGRLTKVDISTGETTILVTDLPIGLEAGPGLPPTYLPTGLAVDADGTIYVAADRNNAIYRITPE</sequence>
<evidence type="ECO:0000256" key="1">
    <source>
        <dbReference type="SAM" id="SignalP"/>
    </source>
</evidence>
<dbReference type="Proteomes" id="UP000530268">
    <property type="component" value="Unassembled WGS sequence"/>
</dbReference>
<keyword evidence="1" id="KW-0732">Signal</keyword>
<organism evidence="3 4">
    <name type="scientific">Sulfitobacter undariae</name>
    <dbReference type="NCBI Taxonomy" id="1563671"/>
    <lineage>
        <taxon>Bacteria</taxon>
        <taxon>Pseudomonadati</taxon>
        <taxon>Pseudomonadota</taxon>
        <taxon>Alphaproteobacteria</taxon>
        <taxon>Rhodobacterales</taxon>
        <taxon>Roseobacteraceae</taxon>
        <taxon>Sulfitobacter</taxon>
    </lineage>
</organism>
<dbReference type="Pfam" id="PF08450">
    <property type="entry name" value="SGL"/>
    <property type="match status" value="1"/>
</dbReference>
<dbReference type="AlphaFoldDB" id="A0A7W6E297"/>
<evidence type="ECO:0000313" key="3">
    <source>
        <dbReference type="EMBL" id="MBB3993398.1"/>
    </source>
</evidence>
<gene>
    <name evidence="3" type="ORF">GGR95_001026</name>
</gene>
<evidence type="ECO:0000259" key="2">
    <source>
        <dbReference type="Pfam" id="PF08450"/>
    </source>
</evidence>
<dbReference type="InterPro" id="IPR051344">
    <property type="entry name" value="Vgb"/>
</dbReference>
<name>A0A7W6E297_9RHOB</name>
<dbReference type="RefSeq" id="WP_184563430.1">
    <property type="nucleotide sequence ID" value="NZ_JACIEI010000002.1"/>
</dbReference>
<dbReference type="SUPFAM" id="SSF63829">
    <property type="entry name" value="Calcium-dependent phosphotriesterase"/>
    <property type="match status" value="3"/>
</dbReference>
<reference evidence="3 4" key="1">
    <citation type="submission" date="2020-08" db="EMBL/GenBank/DDBJ databases">
        <title>Genomic Encyclopedia of Type Strains, Phase IV (KMG-IV): sequencing the most valuable type-strain genomes for metagenomic binning, comparative biology and taxonomic classification.</title>
        <authorList>
            <person name="Goeker M."/>
        </authorList>
    </citation>
    <scope>NUCLEOTIDE SEQUENCE [LARGE SCALE GENOMIC DNA]</scope>
    <source>
        <strain evidence="3 4">DSM 102234</strain>
    </source>
</reference>
<protein>
    <submittedName>
        <fullName evidence="3">Sugar lactone lactonase YvrE</fullName>
    </submittedName>
</protein>
<dbReference type="InterPro" id="IPR015943">
    <property type="entry name" value="WD40/YVTN_repeat-like_dom_sf"/>
</dbReference>
<dbReference type="Gene3D" id="2.40.10.500">
    <property type="match status" value="1"/>
</dbReference>
<accession>A0A7W6E297</accession>
<evidence type="ECO:0000313" key="4">
    <source>
        <dbReference type="Proteomes" id="UP000530268"/>
    </source>
</evidence>
<feature type="domain" description="SMP-30/Gluconolactonase/LRE-like region" evidence="2">
    <location>
        <begin position="430"/>
        <end position="535"/>
    </location>
</feature>
<feature type="chain" id="PRO_5030718497" evidence="1">
    <location>
        <begin position="20"/>
        <end position="535"/>
    </location>
</feature>
<dbReference type="PANTHER" id="PTHR40274:SF4">
    <property type="entry name" value="BLL1406 PROTEIN"/>
    <property type="match status" value="1"/>
</dbReference>
<feature type="signal peptide" evidence="1">
    <location>
        <begin position="1"/>
        <end position="19"/>
    </location>
</feature>
<dbReference type="PANTHER" id="PTHR40274">
    <property type="entry name" value="VIRGINIAMYCIN B LYASE"/>
    <property type="match status" value="1"/>
</dbReference>